<feature type="domain" description="F5/8 type C" evidence="1">
    <location>
        <begin position="1"/>
        <end position="78"/>
    </location>
</feature>
<proteinExistence type="predicted"/>
<sequence>MLSRIVMDSTGSGSDYARGYEVYVSADGTNWGSAVASGTGSSAVITVDFPAQSARYIKVVQTGTASNWWSIHEIAVYK</sequence>
<reference evidence="2 3" key="1">
    <citation type="journal article" date="2024" name="Int. J. Syst. Evol. Microbiol.">
        <title>Paenibacillus hexagrammi sp. nov., a novel bacterium isolated from the gut content of Hexagrammos agrammus.</title>
        <authorList>
            <person name="Jung H.K."/>
            <person name="Kim D.G."/>
            <person name="Zin H."/>
            <person name="Park J."/>
            <person name="Jung H."/>
            <person name="Kim Y.O."/>
            <person name="Kong H.J."/>
            <person name="Kim J.W."/>
            <person name="Kim Y.S."/>
        </authorList>
    </citation>
    <scope>NUCLEOTIDE SEQUENCE [LARGE SCALE GENOMIC DNA]</scope>
    <source>
        <strain evidence="2 3">YPD9-1</strain>
    </source>
</reference>
<dbReference type="RefSeq" id="WP_235118846.1">
    <property type="nucleotide sequence ID" value="NZ_CP090978.1"/>
</dbReference>
<evidence type="ECO:0000313" key="3">
    <source>
        <dbReference type="Proteomes" id="UP001649230"/>
    </source>
</evidence>
<accession>A0ABY3SH22</accession>
<dbReference type="Proteomes" id="UP001649230">
    <property type="component" value="Chromosome"/>
</dbReference>
<dbReference type="Pfam" id="PF00754">
    <property type="entry name" value="F5_F8_type_C"/>
    <property type="match status" value="1"/>
</dbReference>
<evidence type="ECO:0000313" key="2">
    <source>
        <dbReference type="EMBL" id="UJF32496.1"/>
    </source>
</evidence>
<gene>
    <name evidence="2" type="ORF">L0M14_22900</name>
</gene>
<name>A0ABY3SH22_9BACL</name>
<organism evidence="2 3">
    <name type="scientific">Paenibacillus hexagrammi</name>
    <dbReference type="NCBI Taxonomy" id="2908839"/>
    <lineage>
        <taxon>Bacteria</taxon>
        <taxon>Bacillati</taxon>
        <taxon>Bacillota</taxon>
        <taxon>Bacilli</taxon>
        <taxon>Bacillales</taxon>
        <taxon>Paenibacillaceae</taxon>
        <taxon>Paenibacillus</taxon>
    </lineage>
</organism>
<dbReference type="InterPro" id="IPR008979">
    <property type="entry name" value="Galactose-bd-like_sf"/>
</dbReference>
<protein>
    <submittedName>
        <fullName evidence="2">Discoidin domain-containing protein</fullName>
    </submittedName>
</protein>
<dbReference type="SUPFAM" id="SSF49785">
    <property type="entry name" value="Galactose-binding domain-like"/>
    <property type="match status" value="1"/>
</dbReference>
<dbReference type="InterPro" id="IPR000421">
    <property type="entry name" value="FA58C"/>
</dbReference>
<keyword evidence="3" id="KW-1185">Reference proteome</keyword>
<dbReference type="PROSITE" id="PS50022">
    <property type="entry name" value="FA58C_3"/>
    <property type="match status" value="1"/>
</dbReference>
<evidence type="ECO:0000259" key="1">
    <source>
        <dbReference type="PROSITE" id="PS50022"/>
    </source>
</evidence>
<dbReference type="Gene3D" id="2.60.120.260">
    <property type="entry name" value="Galactose-binding domain-like"/>
    <property type="match status" value="1"/>
</dbReference>
<dbReference type="EMBL" id="CP090978">
    <property type="protein sequence ID" value="UJF32496.1"/>
    <property type="molecule type" value="Genomic_DNA"/>
</dbReference>